<dbReference type="GO" id="GO:1902929">
    <property type="term" value="C:plasma membrane of growing cell tip"/>
    <property type="evidence" value="ECO:0007669"/>
    <property type="project" value="TreeGrafter"/>
</dbReference>
<dbReference type="Pfam" id="PF20843">
    <property type="entry name" value="Rax2_3"/>
    <property type="match status" value="1"/>
</dbReference>
<evidence type="ECO:0000259" key="4">
    <source>
        <dbReference type="Pfam" id="PF20842"/>
    </source>
</evidence>
<keyword evidence="2" id="KW-0812">Transmembrane</keyword>
<proteinExistence type="predicted"/>
<feature type="domain" description="Rax2-like second" evidence="4">
    <location>
        <begin position="228"/>
        <end position="374"/>
    </location>
</feature>
<dbReference type="InterPro" id="IPR011043">
    <property type="entry name" value="Gal_Oxase/kelch_b-propeller"/>
</dbReference>
<evidence type="ECO:0000259" key="5">
    <source>
        <dbReference type="Pfam" id="PF20843"/>
    </source>
</evidence>
<sequence>MRTLSSLLGSAVGELAAVILLATAHIVPRADAISFTPAPSPNLDLSQLGRVALAGDFDSISLYTYEGQGESSFSTNGSQSLLTRYPNGAFASLASADAYIETMCPFVQMNGKLAGIVVGGNFTSLGGQAAQGIALFDPNSTTITPLPGLSGRVSSVYCDRTSGTVYVGGSFSGGNSTNAIAWITGWTNLPFAGFNGPVTSITKAPSGNIIFAGSFDGLGNTTTPVNRDMQVINVASGIITSGSSSLTAGFSEPRNIICKTAAQDGPGNSWLLADAAPGYWQANFQFGFRPTKLRLYNTLEANRGTKTFRVTALPINGIMNFTTGGADGQTVACDAFCTLPENNSTYQDFHFVNPIGMNGFRIDILDWYGNGGGLSGIELFQDDIYSFAISEFNEPQCDDVSRGANSTATGPWTVTPSGNSSSEYLTATLTGPNLSFASAQVVFQPDIKQSGNYSVTVYTPGCVQDKSCPTRGRVNITGIMGSGTRTANQPITTELFQTNYYDKYDQVYFGYIDANSESFRPTVTLSPSIGQTGPLTVVAQRVRFELIASTGGLNGLFEYNPNLATVDTDFSKSAIDTAGMNLHAGALINSLAVYDKNLYVAGNFSTGSFSNIFSIADQNATALPGGGLNSEVLSMFQNGSMLYVGGNFTNTRDNNSQGLNGVAVYSVSDGAWQPLGAGVDGVVFDIVPLTLNVTANQPELVITVNGNFNTVNAFGSNASFSVNDFAVWVPSRKNWLHNLNTNSISIGGQLVTQTDVPGYDPLFAGSISSQALGTSDAVALSGSGQPSLQSLGVNITATQASMSPVTKRAISGQNVTGAVTGLFYDANGLNITVLGGHFTATSSNGSNINNLLFINNTASQQVTGVGNGLNADSAFLTLATQGSTLFAGGTVAGTVNGNSVNGLILYDLALGNYVANQPPALTGTSVAVNAIAPQSGTSNVFVAGNFDSAGAFSCPSICVYDTTRSQWDSPGSGIGGSVAALTWQSSTHLIVGGNLTVNGVSTTMATYDTKAQTFTGFADAGGVPGPVTALTAANTEYSQFWVAGKSTNGSAFLEKYDGAQWLSVGNTLGTATTIRGLQVLALTKNHAGSSLVNANQVLLLTGQLQLPGFGSASAALFNGTSFTPFVLTNTANNGPGTLSQLFVSNPTGFMMNNERHMAVGFVILIALAISLGLMFLLVVLGVVLERIRRKREGYEPLPQQRVMDKHSNVHRIPPATLLGGAVSEPRDSPPKI</sequence>
<evidence type="ECO:0000256" key="2">
    <source>
        <dbReference type="SAM" id="Phobius"/>
    </source>
</evidence>
<feature type="domain" description="Rax2-like C-terminal" evidence="3">
    <location>
        <begin position="903"/>
        <end position="1152"/>
    </location>
</feature>
<feature type="compositionally biased region" description="Polar residues" evidence="1">
    <location>
        <begin position="403"/>
        <end position="419"/>
    </location>
</feature>
<keyword evidence="2" id="KW-0472">Membrane</keyword>
<dbReference type="Pfam" id="PF12768">
    <property type="entry name" value="Rax2"/>
    <property type="match status" value="1"/>
</dbReference>
<evidence type="ECO:0000259" key="3">
    <source>
        <dbReference type="Pfam" id="PF12768"/>
    </source>
</evidence>
<keyword evidence="2" id="KW-1133">Transmembrane helix</keyword>
<dbReference type="InterPro" id="IPR015915">
    <property type="entry name" value="Kelch-typ_b-propeller"/>
</dbReference>
<dbReference type="Gene3D" id="2.120.10.80">
    <property type="entry name" value="Kelch-type beta propeller"/>
    <property type="match status" value="1"/>
</dbReference>
<dbReference type="SUPFAM" id="SSF50965">
    <property type="entry name" value="Galactose oxidase, central domain"/>
    <property type="match status" value="2"/>
</dbReference>
<dbReference type="OrthoDB" id="2503993at2759"/>
<comment type="caution">
    <text evidence="6">The sequence shown here is derived from an EMBL/GenBank/DDBJ whole genome shotgun (WGS) entry which is preliminary data.</text>
</comment>
<dbReference type="AlphaFoldDB" id="A0A4U0WQW1"/>
<dbReference type="STRING" id="331657.A0A4U0WQW1"/>
<reference evidence="6 7" key="1">
    <citation type="submission" date="2017-03" db="EMBL/GenBank/DDBJ databases">
        <title>Genomes of endolithic fungi from Antarctica.</title>
        <authorList>
            <person name="Coleine C."/>
            <person name="Masonjones S."/>
            <person name="Stajich J.E."/>
        </authorList>
    </citation>
    <scope>NUCLEOTIDE SEQUENCE [LARGE SCALE GENOMIC DNA]</scope>
    <source>
        <strain evidence="6 7">CCFEE 5187</strain>
    </source>
</reference>
<dbReference type="PANTHER" id="PTHR31778">
    <property type="entry name" value="BUD SITE SELECTION PROTEIN RAX2"/>
    <property type="match status" value="1"/>
</dbReference>
<dbReference type="EMBL" id="NAJN01001093">
    <property type="protein sequence ID" value="TKA65812.1"/>
    <property type="molecule type" value="Genomic_DNA"/>
</dbReference>
<name>A0A4U0WQW1_9PEZI</name>
<dbReference type="SUPFAM" id="SSF101898">
    <property type="entry name" value="NHL repeat"/>
    <property type="match status" value="1"/>
</dbReference>
<dbReference type="InterPro" id="IPR048265">
    <property type="entry name" value="Rax2-like_third"/>
</dbReference>
<keyword evidence="7" id="KW-1185">Reference proteome</keyword>
<feature type="transmembrane region" description="Helical" evidence="2">
    <location>
        <begin position="1157"/>
        <end position="1184"/>
    </location>
</feature>
<dbReference type="InterPro" id="IPR024982">
    <property type="entry name" value="Rax2-like_C"/>
</dbReference>
<feature type="domain" description="Rax2-like third" evidence="5">
    <location>
        <begin position="385"/>
        <end position="547"/>
    </location>
</feature>
<dbReference type="Pfam" id="PF20842">
    <property type="entry name" value="Rax2_2"/>
    <property type="match status" value="1"/>
</dbReference>
<protein>
    <submittedName>
        <fullName evidence="6">Uncharacterized protein</fullName>
    </submittedName>
</protein>
<dbReference type="InterPro" id="IPR048266">
    <property type="entry name" value="Rax2-like_second"/>
</dbReference>
<evidence type="ECO:0000256" key="1">
    <source>
        <dbReference type="SAM" id="MobiDB-lite"/>
    </source>
</evidence>
<evidence type="ECO:0000313" key="7">
    <source>
        <dbReference type="Proteomes" id="UP000308768"/>
    </source>
</evidence>
<feature type="region of interest" description="Disordered" evidence="1">
    <location>
        <begin position="400"/>
        <end position="419"/>
    </location>
</feature>
<organism evidence="6 7">
    <name type="scientific">Cryomyces minteri</name>
    <dbReference type="NCBI Taxonomy" id="331657"/>
    <lineage>
        <taxon>Eukaryota</taxon>
        <taxon>Fungi</taxon>
        <taxon>Dikarya</taxon>
        <taxon>Ascomycota</taxon>
        <taxon>Pezizomycotina</taxon>
        <taxon>Dothideomycetes</taxon>
        <taxon>Dothideomycetes incertae sedis</taxon>
        <taxon>Cryomyces</taxon>
    </lineage>
</organism>
<dbReference type="PANTHER" id="PTHR31778:SF2">
    <property type="entry name" value="BUD SITE SELECTION PROTEIN RAX2"/>
    <property type="match status" value="1"/>
</dbReference>
<evidence type="ECO:0000313" key="6">
    <source>
        <dbReference type="EMBL" id="TKA65812.1"/>
    </source>
</evidence>
<accession>A0A4U0WQW1</accession>
<dbReference type="Proteomes" id="UP000308768">
    <property type="component" value="Unassembled WGS sequence"/>
</dbReference>
<gene>
    <name evidence="6" type="ORF">B0A49_06968</name>
</gene>